<dbReference type="InterPro" id="IPR041685">
    <property type="entry name" value="AAA_GajA/Old/RecF-like"/>
</dbReference>
<proteinExistence type="predicted"/>
<dbReference type="GO" id="GO:0006302">
    <property type="term" value="P:double-strand break repair"/>
    <property type="evidence" value="ECO:0007669"/>
    <property type="project" value="InterPro"/>
</dbReference>
<reference evidence="9" key="2">
    <citation type="journal article" date="2021" name="PeerJ">
        <title>Extensive microbial diversity within the chicken gut microbiome revealed by metagenomics and culture.</title>
        <authorList>
            <person name="Gilroy R."/>
            <person name="Ravi A."/>
            <person name="Getino M."/>
            <person name="Pursley I."/>
            <person name="Horton D.L."/>
            <person name="Alikhan N.F."/>
            <person name="Baker D."/>
            <person name="Gharbi K."/>
            <person name="Hall N."/>
            <person name="Watson M."/>
            <person name="Adriaenssens E.M."/>
            <person name="Foster-Nyarko E."/>
            <person name="Jarju S."/>
            <person name="Secka A."/>
            <person name="Antonio M."/>
            <person name="Oren A."/>
            <person name="Chaudhuri R.R."/>
            <person name="La Ragione R."/>
            <person name="Hildebrand F."/>
            <person name="Pallen M.J."/>
        </authorList>
    </citation>
    <scope>NUCLEOTIDE SEQUENCE</scope>
    <source>
        <strain evidence="9">CHK121-14286</strain>
    </source>
</reference>
<reference evidence="9" key="1">
    <citation type="submission" date="2020-10" db="EMBL/GenBank/DDBJ databases">
        <authorList>
            <person name="Gilroy R."/>
        </authorList>
    </citation>
    <scope>NUCLEOTIDE SEQUENCE</scope>
    <source>
        <strain evidence="9">CHK121-14286</strain>
    </source>
</reference>
<evidence type="ECO:0000256" key="4">
    <source>
        <dbReference type="ARBA" id="ARBA00022496"/>
    </source>
</evidence>
<dbReference type="GO" id="GO:0005886">
    <property type="term" value="C:plasma membrane"/>
    <property type="evidence" value="ECO:0007669"/>
    <property type="project" value="UniProtKB-SubCell"/>
</dbReference>
<evidence type="ECO:0000256" key="1">
    <source>
        <dbReference type="ARBA" id="ARBA00004202"/>
    </source>
</evidence>
<dbReference type="InterPro" id="IPR051535">
    <property type="entry name" value="Siderophore_ABC-ATPase"/>
</dbReference>
<gene>
    <name evidence="9" type="ORF">IAC95_00765</name>
</gene>
<evidence type="ECO:0000259" key="8">
    <source>
        <dbReference type="SMART" id="SM00382"/>
    </source>
</evidence>
<keyword evidence="3" id="KW-1003">Cell membrane</keyword>
<dbReference type="EMBL" id="DVHL01000009">
    <property type="protein sequence ID" value="HIR65412.1"/>
    <property type="molecule type" value="Genomic_DNA"/>
</dbReference>
<dbReference type="AlphaFoldDB" id="A0A9D1E2Q0"/>
<dbReference type="InterPro" id="IPR027417">
    <property type="entry name" value="P-loop_NTPase"/>
</dbReference>
<accession>A0A9D1E2Q0</accession>
<comment type="caution">
    <text evidence="9">The sequence shown here is derived from an EMBL/GenBank/DDBJ whole genome shotgun (WGS) entry which is preliminary data.</text>
</comment>
<dbReference type="GO" id="GO:0016887">
    <property type="term" value="F:ATP hydrolysis activity"/>
    <property type="evidence" value="ECO:0007669"/>
    <property type="project" value="InterPro"/>
</dbReference>
<evidence type="ECO:0000256" key="7">
    <source>
        <dbReference type="ARBA" id="ARBA00023136"/>
    </source>
</evidence>
<dbReference type="PANTHER" id="PTHR42771:SF2">
    <property type="entry name" value="IRON(3+)-HYDROXAMATE IMPORT ATP-BINDING PROTEIN FHUC"/>
    <property type="match status" value="1"/>
</dbReference>
<evidence type="ECO:0000256" key="2">
    <source>
        <dbReference type="ARBA" id="ARBA00022448"/>
    </source>
</evidence>
<comment type="subcellular location">
    <subcellularLocation>
        <location evidence="1">Cell membrane</location>
        <topology evidence="1">Peripheral membrane protein</topology>
    </subcellularLocation>
</comment>
<sequence>MQFLSQFTVKSVAEGYPFIPLVVNTPVFDFHKSVTVICGDNGCGKTTFAKLLATVCNCVCVSYEKTTSTVFTENAKRFAFTRRFKPKRSFYFSAEEFVQFVRDVEERKQDAVRAIEEINADTVMSDYAKVLARSPHMETLLSFEDFYGVNLAEVSHGQSFLAFFDKRLKNDGLYIIDEPEAALSSENQFLLAAHIKDAAQNRNCQFVICTHSPIVAAIPEADVYEVQNDRFVPTSWENLSNVSFLSMFFKNKDRLF</sequence>
<protein>
    <submittedName>
        <fullName evidence="9">AAA family ATPase</fullName>
    </submittedName>
</protein>
<dbReference type="Pfam" id="PF13175">
    <property type="entry name" value="AAA_15"/>
    <property type="match status" value="1"/>
</dbReference>
<organism evidence="9 10">
    <name type="scientific">Candidatus Fimimonas gallinarum</name>
    <dbReference type="NCBI Taxonomy" id="2840821"/>
    <lineage>
        <taxon>Bacteria</taxon>
        <taxon>Pseudomonadati</taxon>
        <taxon>Myxococcota</taxon>
        <taxon>Myxococcia</taxon>
        <taxon>Myxococcales</taxon>
        <taxon>Cystobacterineae</taxon>
        <taxon>Myxococcaceae</taxon>
        <taxon>Myxococcaceae incertae sedis</taxon>
        <taxon>Candidatus Fimimonas</taxon>
    </lineage>
</organism>
<dbReference type="GO" id="GO:0006826">
    <property type="term" value="P:iron ion transport"/>
    <property type="evidence" value="ECO:0007669"/>
    <property type="project" value="UniProtKB-KW"/>
</dbReference>
<evidence type="ECO:0000313" key="9">
    <source>
        <dbReference type="EMBL" id="HIR65412.1"/>
    </source>
</evidence>
<keyword evidence="4" id="KW-0410">Iron transport</keyword>
<keyword evidence="2" id="KW-0813">Transport</keyword>
<dbReference type="SUPFAM" id="SSF52540">
    <property type="entry name" value="P-loop containing nucleoside triphosphate hydrolases"/>
    <property type="match status" value="1"/>
</dbReference>
<keyword evidence="5" id="KW-0408">Iron</keyword>
<evidence type="ECO:0000256" key="6">
    <source>
        <dbReference type="ARBA" id="ARBA00023065"/>
    </source>
</evidence>
<dbReference type="Pfam" id="PF13476">
    <property type="entry name" value="AAA_23"/>
    <property type="match status" value="1"/>
</dbReference>
<dbReference type="InterPro" id="IPR003593">
    <property type="entry name" value="AAA+_ATPase"/>
</dbReference>
<keyword evidence="7" id="KW-0472">Membrane</keyword>
<name>A0A9D1E2Q0_9BACT</name>
<feature type="domain" description="AAA+ ATPase" evidence="8">
    <location>
        <begin position="31"/>
        <end position="210"/>
    </location>
</feature>
<dbReference type="Proteomes" id="UP000824200">
    <property type="component" value="Unassembled WGS sequence"/>
</dbReference>
<evidence type="ECO:0000256" key="5">
    <source>
        <dbReference type="ARBA" id="ARBA00023004"/>
    </source>
</evidence>
<dbReference type="Gene3D" id="3.40.50.300">
    <property type="entry name" value="P-loop containing nucleotide triphosphate hydrolases"/>
    <property type="match status" value="2"/>
</dbReference>
<evidence type="ECO:0000256" key="3">
    <source>
        <dbReference type="ARBA" id="ARBA00022475"/>
    </source>
</evidence>
<dbReference type="PANTHER" id="PTHR42771">
    <property type="entry name" value="IRON(3+)-HYDROXAMATE IMPORT ATP-BINDING PROTEIN FHUC"/>
    <property type="match status" value="1"/>
</dbReference>
<dbReference type="SMART" id="SM00382">
    <property type="entry name" value="AAA"/>
    <property type="match status" value="1"/>
</dbReference>
<keyword evidence="6" id="KW-0406">Ion transport</keyword>
<dbReference type="InterPro" id="IPR038729">
    <property type="entry name" value="Rad50/SbcC_AAA"/>
</dbReference>
<evidence type="ECO:0000313" key="10">
    <source>
        <dbReference type="Proteomes" id="UP000824200"/>
    </source>
</evidence>